<name>A0A392NGP1_9FABA</name>
<proteinExistence type="predicted"/>
<evidence type="ECO:0000313" key="2">
    <source>
        <dbReference type="Proteomes" id="UP000265520"/>
    </source>
</evidence>
<sequence length="35" mass="4175">MKLSNMRKNEMVDSYLPLDIQLPPLKQQLMLCVQR</sequence>
<dbReference type="EMBL" id="LXQA010039051">
    <property type="protein sequence ID" value="MCH98990.1"/>
    <property type="molecule type" value="Genomic_DNA"/>
</dbReference>
<evidence type="ECO:0000313" key="1">
    <source>
        <dbReference type="EMBL" id="MCH98990.1"/>
    </source>
</evidence>
<reference evidence="1 2" key="1">
    <citation type="journal article" date="2018" name="Front. Plant Sci.">
        <title>Red Clover (Trifolium pratense) and Zigzag Clover (T. medium) - A Picture of Genomic Similarities and Differences.</title>
        <authorList>
            <person name="Dluhosova J."/>
            <person name="Istvanek J."/>
            <person name="Nedelnik J."/>
            <person name="Repkova J."/>
        </authorList>
    </citation>
    <scope>NUCLEOTIDE SEQUENCE [LARGE SCALE GENOMIC DNA]</scope>
    <source>
        <strain evidence="2">cv. 10/8</strain>
        <tissue evidence="1">Leaf</tissue>
    </source>
</reference>
<protein>
    <submittedName>
        <fullName evidence="1">Uncharacterized protein</fullName>
    </submittedName>
</protein>
<comment type="caution">
    <text evidence="1">The sequence shown here is derived from an EMBL/GenBank/DDBJ whole genome shotgun (WGS) entry which is preliminary data.</text>
</comment>
<feature type="non-terminal residue" evidence="1">
    <location>
        <position position="35"/>
    </location>
</feature>
<dbReference type="AlphaFoldDB" id="A0A392NGP1"/>
<accession>A0A392NGP1</accession>
<dbReference type="Proteomes" id="UP000265520">
    <property type="component" value="Unassembled WGS sequence"/>
</dbReference>
<organism evidence="1 2">
    <name type="scientific">Trifolium medium</name>
    <dbReference type="NCBI Taxonomy" id="97028"/>
    <lineage>
        <taxon>Eukaryota</taxon>
        <taxon>Viridiplantae</taxon>
        <taxon>Streptophyta</taxon>
        <taxon>Embryophyta</taxon>
        <taxon>Tracheophyta</taxon>
        <taxon>Spermatophyta</taxon>
        <taxon>Magnoliopsida</taxon>
        <taxon>eudicotyledons</taxon>
        <taxon>Gunneridae</taxon>
        <taxon>Pentapetalae</taxon>
        <taxon>rosids</taxon>
        <taxon>fabids</taxon>
        <taxon>Fabales</taxon>
        <taxon>Fabaceae</taxon>
        <taxon>Papilionoideae</taxon>
        <taxon>50 kb inversion clade</taxon>
        <taxon>NPAAA clade</taxon>
        <taxon>Hologalegina</taxon>
        <taxon>IRL clade</taxon>
        <taxon>Trifolieae</taxon>
        <taxon>Trifolium</taxon>
    </lineage>
</organism>
<keyword evidence="2" id="KW-1185">Reference proteome</keyword>